<sequence length="390" mass="42386">MEEIEPILIKNAKIYTEENMKDEAYILLENRKITSISQKEPDRLPEGTKIIDGTDLSVIPGFIDGHIHGAHGADTMDATEKALNTMADLLPAEGTTSFLATTITQSPENIENALVNAANFKNKPGQAEILGIHLEGPFIEKSKKGAQPLEYIMEPDIEQFKKWQLLAAGKIKTITMAPEHDTDGSFIRYLYETGVNVSAGHTGTNFEGMKVAVSHGVRQLTHICNAMNGIHHRDIGVVGAGFQLKELKGELIADGIHIQQEMLQIIYNAMGSERLILITDAMRAKGLTPGEYELGGQPVKVSEDRALLESGSLAGSILKMKDGVKQMLQLEGVSLENVIEMASINPAKQIGVFNRKGSIAPGKDADLLVVDDKLNISYTICGGVIGFKNE</sequence>
<name>A0A265N9G7_9BACI</name>
<keyword evidence="4 12" id="KW-0479">Metal-binding</keyword>
<keyword evidence="6 9" id="KW-0119">Carbohydrate metabolism</keyword>
<dbReference type="InterPro" id="IPR006680">
    <property type="entry name" value="Amidohydro-rel"/>
</dbReference>
<dbReference type="PANTHER" id="PTHR11113:SF14">
    <property type="entry name" value="N-ACETYLGLUCOSAMINE-6-PHOSPHATE DEACETYLASE"/>
    <property type="match status" value="1"/>
</dbReference>
<reference evidence="14 15" key="1">
    <citation type="submission" date="2017-08" db="EMBL/GenBank/DDBJ databases">
        <title>Virgibacillus indicus sp. nov. and Virgibacillus profoundi sp. nov, two moderately halophilic bacteria isolated from marine sediment by using the Microfluidic Streak Plate.</title>
        <authorList>
            <person name="Xu B."/>
            <person name="Hu B."/>
            <person name="Wang J."/>
            <person name="Zhu Y."/>
            <person name="Huang L."/>
            <person name="Du W."/>
            <person name="Huang Y."/>
        </authorList>
    </citation>
    <scope>NUCLEOTIDE SEQUENCE [LARGE SCALE GENOMIC DNA]</scope>
    <source>
        <strain evidence="14 15">IO3-P2-C2</strain>
    </source>
</reference>
<evidence type="ECO:0000256" key="3">
    <source>
        <dbReference type="ARBA" id="ARBA00018029"/>
    </source>
</evidence>
<dbReference type="GO" id="GO:0008448">
    <property type="term" value="F:N-acetylglucosamine-6-phosphate deacetylase activity"/>
    <property type="evidence" value="ECO:0007669"/>
    <property type="project" value="UniProtKB-EC"/>
</dbReference>
<dbReference type="EC" id="3.5.1.25" evidence="2"/>
<gene>
    <name evidence="14" type="primary">nagA</name>
    <name evidence="14" type="ORF">CIL03_13285</name>
</gene>
<comment type="catalytic activity">
    <reaction evidence="7">
        <text>N-acetyl-D-glucosamine 6-phosphate + H2O = D-glucosamine 6-phosphate + acetate</text>
        <dbReference type="Rhea" id="RHEA:22936"/>
        <dbReference type="ChEBI" id="CHEBI:15377"/>
        <dbReference type="ChEBI" id="CHEBI:30089"/>
        <dbReference type="ChEBI" id="CHEBI:57513"/>
        <dbReference type="ChEBI" id="CHEBI:58725"/>
        <dbReference type="EC" id="3.5.1.25"/>
    </reaction>
</comment>
<comment type="cofactor">
    <cofactor evidence="12">
        <name>a divalent metal cation</name>
        <dbReference type="ChEBI" id="CHEBI:60240"/>
    </cofactor>
    <text evidence="12">Binds 1 divalent metal cation per subunit.</text>
</comment>
<keyword evidence="15" id="KW-1185">Reference proteome</keyword>
<evidence type="ECO:0000256" key="7">
    <source>
        <dbReference type="ARBA" id="ARBA00047647"/>
    </source>
</evidence>
<evidence type="ECO:0000256" key="4">
    <source>
        <dbReference type="ARBA" id="ARBA00022723"/>
    </source>
</evidence>
<evidence type="ECO:0000313" key="14">
    <source>
        <dbReference type="EMBL" id="OZU88099.1"/>
    </source>
</evidence>
<feature type="binding site" evidence="11">
    <location>
        <position position="257"/>
    </location>
    <ligand>
        <name>substrate</name>
    </ligand>
</feature>
<comment type="pathway">
    <text evidence="8">Amino-sugar metabolism; N-acetylneuraminate degradation; D-fructose 6-phosphate from N-acetylneuraminate: step 4/5.</text>
</comment>
<evidence type="ECO:0000256" key="10">
    <source>
        <dbReference type="PIRSR" id="PIRSR038994-1"/>
    </source>
</evidence>
<evidence type="ECO:0000256" key="2">
    <source>
        <dbReference type="ARBA" id="ARBA00011899"/>
    </source>
</evidence>
<feature type="binding site" evidence="11">
    <location>
        <begin position="225"/>
        <end position="226"/>
    </location>
    <ligand>
        <name>substrate</name>
    </ligand>
</feature>
<accession>A0A265N9G7</accession>
<organism evidence="14 15">
    <name type="scientific">Virgibacillus indicus</name>
    <dbReference type="NCBI Taxonomy" id="2024554"/>
    <lineage>
        <taxon>Bacteria</taxon>
        <taxon>Bacillati</taxon>
        <taxon>Bacillota</taxon>
        <taxon>Bacilli</taxon>
        <taxon>Bacillales</taxon>
        <taxon>Bacillaceae</taxon>
        <taxon>Virgibacillus</taxon>
    </lineage>
</organism>
<dbReference type="CDD" id="cd00854">
    <property type="entry name" value="NagA"/>
    <property type="match status" value="1"/>
</dbReference>
<dbReference type="PANTHER" id="PTHR11113">
    <property type="entry name" value="N-ACETYLGLUCOSAMINE-6-PHOSPHATE DEACETYLASE"/>
    <property type="match status" value="1"/>
</dbReference>
<dbReference type="AlphaFoldDB" id="A0A265N9G7"/>
<dbReference type="Gene3D" id="3.20.20.140">
    <property type="entry name" value="Metal-dependent hydrolases"/>
    <property type="match status" value="1"/>
</dbReference>
<feature type="binding site" evidence="12">
    <location>
        <position position="201"/>
    </location>
    <ligand>
        <name>Zn(2+)</name>
        <dbReference type="ChEBI" id="CHEBI:29105"/>
    </ligand>
</feature>
<evidence type="ECO:0000256" key="6">
    <source>
        <dbReference type="ARBA" id="ARBA00023277"/>
    </source>
</evidence>
<feature type="domain" description="Amidohydrolase-related" evidence="13">
    <location>
        <begin position="58"/>
        <end position="384"/>
    </location>
</feature>
<evidence type="ECO:0000256" key="5">
    <source>
        <dbReference type="ARBA" id="ARBA00022801"/>
    </source>
</evidence>
<evidence type="ECO:0000259" key="13">
    <source>
        <dbReference type="Pfam" id="PF01979"/>
    </source>
</evidence>
<feature type="binding site" evidence="11">
    <location>
        <position position="146"/>
    </location>
    <ligand>
        <name>substrate</name>
    </ligand>
</feature>
<dbReference type="SUPFAM" id="SSF51556">
    <property type="entry name" value="Metallo-dependent hydrolases"/>
    <property type="match status" value="1"/>
</dbReference>
<dbReference type="OrthoDB" id="9776488at2"/>
<dbReference type="RefSeq" id="WP_094886356.1">
    <property type="nucleotide sequence ID" value="NZ_NPMS01000006.1"/>
</dbReference>
<evidence type="ECO:0000256" key="8">
    <source>
        <dbReference type="ARBA" id="ARBA00060590"/>
    </source>
</evidence>
<dbReference type="PIRSF" id="PIRSF038994">
    <property type="entry name" value="NagA"/>
    <property type="match status" value="1"/>
</dbReference>
<dbReference type="EMBL" id="NPMS01000006">
    <property type="protein sequence ID" value="OZU88099.1"/>
    <property type="molecule type" value="Genomic_DNA"/>
</dbReference>
<feature type="active site" description="Proton donor/acceptor" evidence="10">
    <location>
        <position position="280"/>
    </location>
</feature>
<evidence type="ECO:0000256" key="12">
    <source>
        <dbReference type="PIRSR" id="PIRSR038994-3"/>
    </source>
</evidence>
<comment type="caution">
    <text evidence="14">The sequence shown here is derived from an EMBL/GenBank/DDBJ whole genome shotgun (WGS) entry which is preliminary data.</text>
</comment>
<evidence type="ECO:0000313" key="15">
    <source>
        <dbReference type="Proteomes" id="UP000216498"/>
    </source>
</evidence>
<evidence type="ECO:0000256" key="11">
    <source>
        <dbReference type="PIRSR" id="PIRSR038994-2"/>
    </source>
</evidence>
<dbReference type="Gene3D" id="2.30.40.10">
    <property type="entry name" value="Urease, subunit C, domain 1"/>
    <property type="match status" value="1"/>
</dbReference>
<dbReference type="Pfam" id="PF01979">
    <property type="entry name" value="Amidohydro_1"/>
    <property type="match status" value="1"/>
</dbReference>
<feature type="binding site" evidence="11">
    <location>
        <position position="233"/>
    </location>
    <ligand>
        <name>substrate</name>
    </ligand>
</feature>
<keyword evidence="5 9" id="KW-0378">Hydrolase</keyword>
<feature type="binding site" evidence="12">
    <location>
        <position position="135"/>
    </location>
    <ligand>
        <name>Zn(2+)</name>
        <dbReference type="ChEBI" id="CHEBI:29105"/>
    </ligand>
</feature>
<dbReference type="InterPro" id="IPR032466">
    <property type="entry name" value="Metal_Hydrolase"/>
</dbReference>
<dbReference type="Proteomes" id="UP000216498">
    <property type="component" value="Unassembled WGS sequence"/>
</dbReference>
<proteinExistence type="inferred from homology"/>
<dbReference type="InterPro" id="IPR003764">
    <property type="entry name" value="GlcNAc_6-P_deAcase"/>
</dbReference>
<dbReference type="GO" id="GO:0006046">
    <property type="term" value="P:N-acetylglucosamine catabolic process"/>
    <property type="evidence" value="ECO:0007669"/>
    <property type="project" value="TreeGrafter"/>
</dbReference>
<dbReference type="InterPro" id="IPR011059">
    <property type="entry name" value="Metal-dep_hydrolase_composite"/>
</dbReference>
<feature type="binding site" evidence="12">
    <location>
        <position position="222"/>
    </location>
    <ligand>
        <name>Zn(2+)</name>
        <dbReference type="ChEBI" id="CHEBI:29105"/>
    </ligand>
</feature>
<comment type="similarity">
    <text evidence="1 9">Belongs to the metallo-dependent hydrolases superfamily. NagA family.</text>
</comment>
<dbReference type="SUPFAM" id="SSF51338">
    <property type="entry name" value="Composite domain of metallo-dependent hydrolases"/>
    <property type="match status" value="1"/>
</dbReference>
<dbReference type="FunFam" id="3.20.20.140:FF:000004">
    <property type="entry name" value="N-acetylglucosamine-6-phosphate deacetylase"/>
    <property type="match status" value="1"/>
</dbReference>
<evidence type="ECO:0000256" key="1">
    <source>
        <dbReference type="ARBA" id="ARBA00010716"/>
    </source>
</evidence>
<feature type="binding site" evidence="11">
    <location>
        <begin position="313"/>
        <end position="315"/>
    </location>
    <ligand>
        <name>substrate</name>
    </ligand>
</feature>
<dbReference type="NCBIfam" id="TIGR00221">
    <property type="entry name" value="nagA"/>
    <property type="match status" value="1"/>
</dbReference>
<protein>
    <recommendedName>
        <fullName evidence="3">N-acetylglucosamine-6-phosphate deacetylase</fullName>
        <ecNumber evidence="2">3.5.1.25</ecNumber>
    </recommendedName>
</protein>
<dbReference type="GO" id="GO:0046872">
    <property type="term" value="F:metal ion binding"/>
    <property type="evidence" value="ECO:0007669"/>
    <property type="project" value="UniProtKB-KW"/>
</dbReference>
<evidence type="ECO:0000256" key="9">
    <source>
        <dbReference type="PIRNR" id="PIRNR038994"/>
    </source>
</evidence>